<keyword evidence="7" id="KW-1185">Reference proteome</keyword>
<dbReference type="CDD" id="cd16935">
    <property type="entry name" value="HATPase_AgrC-ComD-like"/>
    <property type="match status" value="1"/>
</dbReference>
<evidence type="ECO:0000256" key="4">
    <source>
        <dbReference type="SAM" id="Phobius"/>
    </source>
</evidence>
<feature type="transmembrane region" description="Helical" evidence="4">
    <location>
        <begin position="90"/>
        <end position="108"/>
    </location>
</feature>
<dbReference type="AlphaFoldDB" id="A0A1M5XY88"/>
<feature type="transmembrane region" description="Helical" evidence="4">
    <location>
        <begin position="12"/>
        <end position="32"/>
    </location>
</feature>
<dbReference type="STRING" id="1121131.SAMN02745229_01401"/>
<reference evidence="7" key="1">
    <citation type="submission" date="2016-11" db="EMBL/GenBank/DDBJ databases">
        <authorList>
            <person name="Varghese N."/>
            <person name="Submissions S."/>
        </authorList>
    </citation>
    <scope>NUCLEOTIDE SEQUENCE [LARGE SCALE GENOMIC DNA]</scope>
    <source>
        <strain evidence="7">DSM 3071</strain>
    </source>
</reference>
<evidence type="ECO:0000259" key="5">
    <source>
        <dbReference type="Pfam" id="PF14501"/>
    </source>
</evidence>
<feature type="transmembrane region" description="Helical" evidence="4">
    <location>
        <begin position="44"/>
        <end position="60"/>
    </location>
</feature>
<dbReference type="OrthoDB" id="9778566at2"/>
<keyword evidence="4" id="KW-0812">Transmembrane</keyword>
<accession>A0A1M5XY88</accession>
<feature type="transmembrane region" description="Helical" evidence="4">
    <location>
        <begin position="173"/>
        <end position="197"/>
    </location>
</feature>
<dbReference type="SUPFAM" id="SSF55874">
    <property type="entry name" value="ATPase domain of HSP90 chaperone/DNA topoisomerase II/histidine kinase"/>
    <property type="match status" value="1"/>
</dbReference>
<feature type="transmembrane region" description="Helical" evidence="4">
    <location>
        <begin position="217"/>
        <end position="237"/>
    </location>
</feature>
<dbReference type="PANTHER" id="PTHR40448">
    <property type="entry name" value="TWO-COMPONENT SENSOR HISTIDINE KINASE"/>
    <property type="match status" value="1"/>
</dbReference>
<organism evidence="6 7">
    <name type="scientific">Butyrivibrio fibrisolvens DSM 3071</name>
    <dbReference type="NCBI Taxonomy" id="1121131"/>
    <lineage>
        <taxon>Bacteria</taxon>
        <taxon>Bacillati</taxon>
        <taxon>Bacillota</taxon>
        <taxon>Clostridia</taxon>
        <taxon>Lachnospirales</taxon>
        <taxon>Lachnospiraceae</taxon>
        <taxon>Butyrivibrio</taxon>
    </lineage>
</organism>
<proteinExistence type="predicted"/>
<dbReference type="Gene3D" id="3.30.565.10">
    <property type="entry name" value="Histidine kinase-like ATPase, C-terminal domain"/>
    <property type="match status" value="1"/>
</dbReference>
<protein>
    <submittedName>
        <fullName evidence="6">GHKL domain-containing protein</fullName>
    </submittedName>
</protein>
<keyword evidence="4" id="KW-0472">Membrane</keyword>
<evidence type="ECO:0000313" key="7">
    <source>
        <dbReference type="Proteomes" id="UP000184278"/>
    </source>
</evidence>
<dbReference type="EMBL" id="FQXK01000010">
    <property type="protein sequence ID" value="SHI04750.1"/>
    <property type="molecule type" value="Genomic_DNA"/>
</dbReference>
<evidence type="ECO:0000256" key="2">
    <source>
        <dbReference type="ARBA" id="ARBA00022679"/>
    </source>
</evidence>
<evidence type="ECO:0000313" key="6">
    <source>
        <dbReference type="EMBL" id="SHI04750.1"/>
    </source>
</evidence>
<dbReference type="GO" id="GO:0042802">
    <property type="term" value="F:identical protein binding"/>
    <property type="evidence" value="ECO:0007669"/>
    <property type="project" value="TreeGrafter"/>
</dbReference>
<dbReference type="PANTHER" id="PTHR40448:SF1">
    <property type="entry name" value="TWO-COMPONENT SENSOR HISTIDINE KINASE"/>
    <property type="match status" value="1"/>
</dbReference>
<dbReference type="Pfam" id="PF14501">
    <property type="entry name" value="HATPase_c_5"/>
    <property type="match status" value="1"/>
</dbReference>
<keyword evidence="3" id="KW-0418">Kinase</keyword>
<evidence type="ECO:0000256" key="3">
    <source>
        <dbReference type="ARBA" id="ARBA00022777"/>
    </source>
</evidence>
<dbReference type="Proteomes" id="UP000184278">
    <property type="component" value="Unassembled WGS sequence"/>
</dbReference>
<dbReference type="InterPro" id="IPR016120">
    <property type="entry name" value="Sig_transdc_His_kin_SpoOB"/>
</dbReference>
<evidence type="ECO:0000256" key="1">
    <source>
        <dbReference type="ARBA" id="ARBA00022553"/>
    </source>
</evidence>
<feature type="transmembrane region" description="Helical" evidence="4">
    <location>
        <begin position="66"/>
        <end position="83"/>
    </location>
</feature>
<feature type="domain" description="Sensor histidine kinase NatK-like C-terminal" evidence="5">
    <location>
        <begin position="357"/>
        <end position="463"/>
    </location>
</feature>
<keyword evidence="4" id="KW-1133">Transmembrane helix</keyword>
<dbReference type="GO" id="GO:0000155">
    <property type="term" value="F:phosphorelay sensor kinase activity"/>
    <property type="evidence" value="ECO:0007669"/>
    <property type="project" value="InterPro"/>
</dbReference>
<name>A0A1M5XY88_BUTFI</name>
<keyword evidence="1" id="KW-0597">Phosphoprotein</keyword>
<dbReference type="InterPro" id="IPR032834">
    <property type="entry name" value="NatK-like_C"/>
</dbReference>
<feature type="transmembrane region" description="Helical" evidence="4">
    <location>
        <begin position="139"/>
        <end position="161"/>
    </location>
</feature>
<gene>
    <name evidence="6" type="ORF">SAMN02745229_01401</name>
</gene>
<dbReference type="InterPro" id="IPR036890">
    <property type="entry name" value="HATPase_C_sf"/>
</dbReference>
<dbReference type="SUPFAM" id="SSF55890">
    <property type="entry name" value="Sporulation response regulatory protein Spo0B"/>
    <property type="match status" value="1"/>
</dbReference>
<keyword evidence="2" id="KW-0808">Transferase</keyword>
<sequence length="467" mass="53742">MSENDFRIVEQFYGVMIILVRGFFFQALINTFVSEEIMDKAKKMALSIVVTIEGIILFVLPVKTTGAWTIISFLTILVVFFFYNKKVMPHIFFVYFLWLNMFFVWYIANVVLSDCLSDWLIESMDYSRPDALAFFYKKMLFNMSLEIVFLIGAFIAIYYCIAKICKLRRDMSWTEALFLSIYSVVSYCIAYMIAQVMVVPLDEGVFVLLDEKRNLRIALPILALLIFVGEMTAIATWQRYRRLLEEDLLLQEQVQEQEYIRKKVEYTEKYHDQIRTLRHDMAGKLMILKSFLENGKYNDASEFLSEMDIELNFSSMKFSTGNPVTDVVINEAAFQAEKLGCAFICDFCFASDKGISAVDMGIVLNNLLDNALEAVSNILEEKRYIKLSGKLKDNFFLIKVENSFDGKVNRGIDGRIVSRKKESEDGKQHGIGLRSVMRIADKYLGTTSIKSEATVFEVKVMFQGAAS</sequence>